<evidence type="ECO:0000313" key="5">
    <source>
        <dbReference type="EMBL" id="TDP40656.1"/>
    </source>
</evidence>
<dbReference type="AlphaFoldDB" id="A0A4R6PQN0"/>
<sequence>MKRSLLTVSLVSLIPMLTTSQPALSSEIHIGAAYSADQLRGARIGYRTEAKNYDWLDWAGSPTLAFEGALNQWQNSNDTADNIFAMTLSPIVSWQLTESSQPLFIEAGIGGSYIDQTHIGNRRLSTRFQFEDRIGLSWQYNAESDARVSIQYTHYSNADIEQPNDGLDFFSIYWVLPL</sequence>
<dbReference type="Pfam" id="PF09411">
    <property type="entry name" value="PagL"/>
    <property type="match status" value="1"/>
</dbReference>
<dbReference type="EC" id="3.1.1.77" evidence="1"/>
<dbReference type="Gene3D" id="2.40.160.20">
    <property type="match status" value="1"/>
</dbReference>
<feature type="active site" description="Charge relay system" evidence="2">
    <location>
        <position position="154"/>
    </location>
</feature>
<feature type="chain" id="PRO_5020507266" description="Lipid A deacylase" evidence="4">
    <location>
        <begin position="26"/>
        <end position="178"/>
    </location>
</feature>
<keyword evidence="1" id="KW-0378">Hydrolase</keyword>
<comment type="similarity">
    <text evidence="1">Belongs to the PagL family.</text>
</comment>
<dbReference type="InterPro" id="IPR011250">
    <property type="entry name" value="OMP/PagP_B-barrel"/>
</dbReference>
<dbReference type="Proteomes" id="UP000295531">
    <property type="component" value="Unassembled WGS sequence"/>
</dbReference>
<dbReference type="InterPro" id="IPR018550">
    <property type="entry name" value="Lipid-A_deacylase-rel"/>
</dbReference>
<comment type="caution">
    <text evidence="5">The sequence shown here is derived from an EMBL/GenBank/DDBJ whole genome shotgun (WGS) entry which is preliminary data.</text>
</comment>
<keyword evidence="6" id="KW-1185">Reference proteome</keyword>
<dbReference type="EMBL" id="SNXI01000001">
    <property type="protein sequence ID" value="TDP40656.1"/>
    <property type="molecule type" value="Genomic_DNA"/>
</dbReference>
<keyword evidence="1" id="KW-0998">Cell outer membrane</keyword>
<reference evidence="5 6" key="1">
    <citation type="submission" date="2019-03" db="EMBL/GenBank/DDBJ databases">
        <title>Freshwater and sediment microbial communities from various areas in North America, analyzing microbe dynamics in response to fracking.</title>
        <authorList>
            <person name="Lamendella R."/>
        </authorList>
    </citation>
    <scope>NUCLEOTIDE SEQUENCE [LARGE SCALE GENOMIC DNA]</scope>
    <source>
        <strain evidence="5 6">18_TX</strain>
    </source>
</reference>
<feature type="signal peptide" evidence="4">
    <location>
        <begin position="1"/>
        <end position="25"/>
    </location>
</feature>
<proteinExistence type="inferred from homology"/>
<accession>A0A4R6PQN0</accession>
<name>A0A4R6PQN0_9GAMM</name>
<gene>
    <name evidence="5" type="ORF">DEU29_101205</name>
</gene>
<protein>
    <recommendedName>
        <fullName evidence="1">Lipid A deacylase</fullName>
        <ecNumber evidence="1">3.1.1.77</ecNumber>
    </recommendedName>
    <alternativeName>
        <fullName evidence="1">LPS 3-O-deacylase</fullName>
    </alternativeName>
    <alternativeName>
        <fullName evidence="1">Outer membrane enzyme</fullName>
    </alternativeName>
</protein>
<evidence type="ECO:0000256" key="4">
    <source>
        <dbReference type="SAM" id="SignalP"/>
    </source>
</evidence>
<feature type="site" description="Critical for activity" evidence="3">
    <location>
        <position position="157"/>
    </location>
</feature>
<evidence type="ECO:0000256" key="3">
    <source>
        <dbReference type="PIRSR" id="PIRSR029681-2"/>
    </source>
</evidence>
<organism evidence="5 6">
    <name type="scientific">Idiomarina aquatica</name>
    <dbReference type="NCBI Taxonomy" id="1327752"/>
    <lineage>
        <taxon>Bacteria</taxon>
        <taxon>Pseudomonadati</taxon>
        <taxon>Pseudomonadota</taxon>
        <taxon>Gammaproteobacteria</taxon>
        <taxon>Alteromonadales</taxon>
        <taxon>Idiomarinaceae</taxon>
        <taxon>Idiomarina</taxon>
    </lineage>
</organism>
<comment type="subcellular location">
    <subcellularLocation>
        <location evidence="1">Cell outer membrane</location>
        <topology evidence="1">Multi-pass membrane protein</topology>
    </subcellularLocation>
</comment>
<comment type="catalytic activity">
    <reaction evidence="1">
        <text>a 3-(acyloxy)acyl derivative of bacterial toxin + H2O = a 3-hydroxyacyl derivative of bacterial toxin + a fatty acid + H(+)</text>
        <dbReference type="Rhea" id="RHEA:12032"/>
        <dbReference type="ChEBI" id="CHEBI:15377"/>
        <dbReference type="ChEBI" id="CHEBI:15378"/>
        <dbReference type="ChEBI" id="CHEBI:28868"/>
        <dbReference type="ChEBI" id="CHEBI:136853"/>
        <dbReference type="ChEBI" id="CHEBI:140675"/>
        <dbReference type="EC" id="3.1.1.77"/>
    </reaction>
</comment>
<dbReference type="OrthoDB" id="9797122at2"/>
<dbReference type="PIRSF" id="PIRSF029681">
    <property type="entry name" value="PagL"/>
    <property type="match status" value="1"/>
</dbReference>
<dbReference type="RefSeq" id="WP_133538329.1">
    <property type="nucleotide sequence ID" value="NZ_SNXI01000001.1"/>
</dbReference>
<keyword evidence="1" id="KW-0472">Membrane</keyword>
<feature type="active site" description="Charge relay system" evidence="2">
    <location>
        <position position="156"/>
    </location>
</feature>
<comment type="subunit">
    <text evidence="1">Homodimer.</text>
</comment>
<feature type="active site" description="Charge relay system" evidence="2">
    <location>
        <position position="168"/>
    </location>
</feature>
<evidence type="ECO:0000256" key="2">
    <source>
        <dbReference type="PIRSR" id="PIRSR029681-1"/>
    </source>
</evidence>
<comment type="function">
    <text evidence="1">Has lipid A 3-O-deacylase activity. Hydrolyzes the ester bond at the 3 position of lipid A, a bioactive component of lipopolysaccharide (LPS), thereby releasing the primary fatty acyl moiety.</text>
</comment>
<dbReference type="GO" id="GO:0009279">
    <property type="term" value="C:cell outer membrane"/>
    <property type="evidence" value="ECO:0007669"/>
    <property type="project" value="UniProtKB-SubCell"/>
</dbReference>
<dbReference type="SUPFAM" id="SSF56925">
    <property type="entry name" value="OMPA-like"/>
    <property type="match status" value="1"/>
</dbReference>
<evidence type="ECO:0000313" key="6">
    <source>
        <dbReference type="Proteomes" id="UP000295531"/>
    </source>
</evidence>
<dbReference type="GO" id="GO:0050528">
    <property type="term" value="F:acyloxyacyl hydrolase activity"/>
    <property type="evidence" value="ECO:0007669"/>
    <property type="project" value="UniProtKB-EC"/>
</dbReference>
<evidence type="ECO:0000256" key="1">
    <source>
        <dbReference type="PIRNR" id="PIRNR029681"/>
    </source>
</evidence>
<keyword evidence="4" id="KW-0732">Signal</keyword>